<dbReference type="RefSeq" id="XP_008085862.1">
    <property type="nucleotide sequence ID" value="XM_008087671.1"/>
</dbReference>
<evidence type="ECO:0000313" key="2">
    <source>
        <dbReference type="Proteomes" id="UP000016922"/>
    </source>
</evidence>
<dbReference type="HOGENOM" id="CLU_943502_0_0_1"/>
<dbReference type="InterPro" id="IPR038883">
    <property type="entry name" value="AN11006-like"/>
</dbReference>
<dbReference type="PANTHER" id="PTHR42085">
    <property type="entry name" value="F-BOX DOMAIN-CONTAINING PROTEIN"/>
    <property type="match status" value="1"/>
</dbReference>
<gene>
    <name evidence="1" type="ORF">GLAREA_02585</name>
</gene>
<dbReference type="OrthoDB" id="3526875at2759"/>
<sequence length="295" mass="33143">MSHPNESPNGVQDRRSLFSGLPFPSELRSQIYENIFHSRPSTCPTAIADATRGCRCGEGLSRTSKQFYLECRHLHFRRATFNFRSANACEKFLKAIGANIGHLGAVAIGFDTHSHRACVDMDSVLGLLRNAPNLSSLHLDIKTPTQPGHFSRSPLYWTDVMLPAEAYDIQFRALRHPLAELKTLRTLTVAGHPKNDEWEEAVCQFVVTINQKAREEGRFPCIFEKEHRLVHQWLYCITLDHDMSRMSYAPPGTLVSDTSWIVQDSSGYQFMTQSAGIDSLIGNFTEVRSAADNAS</sequence>
<name>S3CJH5_GLAL2</name>
<reference evidence="1 2" key="1">
    <citation type="journal article" date="2013" name="BMC Genomics">
        <title>Genomics-driven discovery of the pneumocandin biosynthetic gene cluster in the fungus Glarea lozoyensis.</title>
        <authorList>
            <person name="Chen L."/>
            <person name="Yue Q."/>
            <person name="Zhang X."/>
            <person name="Xiang M."/>
            <person name="Wang C."/>
            <person name="Li S."/>
            <person name="Che Y."/>
            <person name="Ortiz-Lopez F.J."/>
            <person name="Bills G.F."/>
            <person name="Liu X."/>
            <person name="An Z."/>
        </authorList>
    </citation>
    <scope>NUCLEOTIDE SEQUENCE [LARGE SCALE GENOMIC DNA]</scope>
    <source>
        <strain evidence="2">ATCC 20868 / MF5171</strain>
    </source>
</reference>
<dbReference type="AlphaFoldDB" id="S3CJH5"/>
<organism evidence="1 2">
    <name type="scientific">Glarea lozoyensis (strain ATCC 20868 / MF5171)</name>
    <dbReference type="NCBI Taxonomy" id="1116229"/>
    <lineage>
        <taxon>Eukaryota</taxon>
        <taxon>Fungi</taxon>
        <taxon>Dikarya</taxon>
        <taxon>Ascomycota</taxon>
        <taxon>Pezizomycotina</taxon>
        <taxon>Leotiomycetes</taxon>
        <taxon>Helotiales</taxon>
        <taxon>Helotiaceae</taxon>
        <taxon>Glarea</taxon>
    </lineage>
</organism>
<dbReference type="GeneID" id="19461642"/>
<protein>
    <submittedName>
        <fullName evidence="1">Uncharacterized protein</fullName>
    </submittedName>
</protein>
<evidence type="ECO:0000313" key="1">
    <source>
        <dbReference type="EMBL" id="EPE26672.1"/>
    </source>
</evidence>
<dbReference type="KEGG" id="glz:GLAREA_02585"/>
<dbReference type="EMBL" id="KE145370">
    <property type="protein sequence ID" value="EPE26672.1"/>
    <property type="molecule type" value="Genomic_DNA"/>
</dbReference>
<proteinExistence type="predicted"/>
<dbReference type="PANTHER" id="PTHR42085:SF1">
    <property type="entry name" value="F-BOX DOMAIN-CONTAINING PROTEIN"/>
    <property type="match status" value="1"/>
</dbReference>
<keyword evidence="2" id="KW-1185">Reference proteome</keyword>
<dbReference type="Proteomes" id="UP000016922">
    <property type="component" value="Unassembled WGS sequence"/>
</dbReference>
<accession>S3CJH5</accession>
<dbReference type="OMA" id="FRSANAC"/>